<dbReference type="eggNOG" id="COG1196">
    <property type="taxonomic scope" value="Bacteria"/>
</dbReference>
<reference evidence="3 4" key="1">
    <citation type="submission" date="2010-08" db="EMBL/GenBank/DDBJ databases">
        <title>Complete sequence of Clostridium cellulovorans 743B.</title>
        <authorList>
            <consortium name="US DOE Joint Genome Institute"/>
            <person name="Lucas S."/>
            <person name="Copeland A."/>
            <person name="Lapidus A."/>
            <person name="Cheng J.-F."/>
            <person name="Bruce D."/>
            <person name="Goodwin L."/>
            <person name="Pitluck S."/>
            <person name="Chertkov O."/>
            <person name="Detter J.C."/>
            <person name="Han C."/>
            <person name="Tapia R."/>
            <person name="Land M."/>
            <person name="Hauser L."/>
            <person name="Chang Y.-J."/>
            <person name="Jeffries C."/>
            <person name="Kyrpides N."/>
            <person name="Ivanova N."/>
            <person name="Mikhailova N."/>
            <person name="Hemme C.L."/>
            <person name="Woyke T."/>
        </authorList>
    </citation>
    <scope>NUCLEOTIDE SEQUENCE [LARGE SCALE GENOMIC DNA]</scope>
    <source>
        <strain evidence="4">ATCC 35296 / DSM 3052 / OCM 3 / 743B</strain>
    </source>
</reference>
<dbReference type="HOGENOM" id="CLU_024787_2_0_9"/>
<dbReference type="STRING" id="573061.Clocel_2419"/>
<keyword evidence="1" id="KW-0175">Coiled coil</keyword>
<evidence type="ECO:0000256" key="1">
    <source>
        <dbReference type="SAM" id="Coils"/>
    </source>
</evidence>
<protein>
    <recommendedName>
        <fullName evidence="2">Bacteriophage T5 Orf172 DNA-binding domain-containing protein</fullName>
    </recommendedName>
</protein>
<sequence length="697" mass="83726">MWLFICGILCLLTLNYRNKYKKNYSDIEESKRMYNELNAEINKKNNILELREKELLDKDDLLNELQFKLKNTEKQKTKYQTLYNKFVEQYEILKLKERELLDMEENLKCYDIKLSDKNKDLKSDTEIINKLKSELEDAEKQKTEYKILYNELAEMPDILKLKERELLDMEEKLKFYDIKLSDKDKDLKSDTEIIGKLKSELEDTEKQNTKYKILYNEFVEKHEILKLKEQELLDKERELLDMEETLKSYDIKLRDKNKDLESAATEIINKFKSEFEDAKIKKARYYKLYNELIQESNSLELRKQRLLEKEEDLRAYDNMLRFREEKLLNIDEHVKKLETKYKQLENEISLHEIGIYELKYNFENLNLYEEKLEEIRVKEKELFLLKKACICNDPISVIHSIGIGRSVIYSYSELMLKAFNLECSNAIENVNYKNIELVEKKLEIVFEYINDIGKKLNCEITYQYFNLKRQELYLVFEYQEKVYQEREKQRIIKEQIAEEEKAQKEFQKALIEAEKEAERYNKALVQVRQELERTTGEKVYKLENIIIELENKLQEAEENKRAISQAQITKSGHVYIISNIGSLGENIYKIGMTRRIDPNERIRELSSSSMPFPFDVHAMIFTENAPELELTIHKMLSQRRVNRVNLRKEFFEVELEEIKEIIEELGITDVKYTYGFEAKEYRQSLLIKQADLKLIAQ</sequence>
<dbReference type="OrthoDB" id="9811665at2"/>
<feature type="coiled-coil region" evidence="1">
    <location>
        <begin position="492"/>
        <end position="569"/>
    </location>
</feature>
<accession>D9SPZ7</accession>
<dbReference type="Pfam" id="PF13455">
    <property type="entry name" value="MUG113"/>
    <property type="match status" value="1"/>
</dbReference>
<organism evidence="3 4">
    <name type="scientific">Clostridium cellulovorans (strain ATCC 35296 / DSM 3052 / OCM 3 / 743B)</name>
    <dbReference type="NCBI Taxonomy" id="573061"/>
    <lineage>
        <taxon>Bacteria</taxon>
        <taxon>Bacillati</taxon>
        <taxon>Bacillota</taxon>
        <taxon>Clostridia</taxon>
        <taxon>Eubacteriales</taxon>
        <taxon>Clostridiaceae</taxon>
        <taxon>Clostridium</taxon>
    </lineage>
</organism>
<dbReference type="Pfam" id="PF13250">
    <property type="entry name" value="SNIPE"/>
    <property type="match status" value="1"/>
</dbReference>
<dbReference type="InterPro" id="IPR018306">
    <property type="entry name" value="Phage_T5_Orf172_DNA-bd"/>
</dbReference>
<dbReference type="SMART" id="SM00974">
    <property type="entry name" value="T5orf172"/>
    <property type="match status" value="1"/>
</dbReference>
<dbReference type="InterPro" id="IPR025280">
    <property type="entry name" value="SNIPE"/>
</dbReference>
<dbReference type="RefSeq" id="WP_013291755.1">
    <property type="nucleotide sequence ID" value="NC_014393.1"/>
</dbReference>
<evidence type="ECO:0000259" key="2">
    <source>
        <dbReference type="SMART" id="SM00974"/>
    </source>
</evidence>
<gene>
    <name evidence="3" type="ordered locus">Clocel_2419</name>
</gene>
<evidence type="ECO:0000313" key="4">
    <source>
        <dbReference type="Proteomes" id="UP000002730"/>
    </source>
</evidence>
<feature type="domain" description="Bacteriophage T5 Orf172 DNA-binding" evidence="2">
    <location>
        <begin position="582"/>
        <end position="665"/>
    </location>
</feature>
<dbReference type="AlphaFoldDB" id="D9SPZ7"/>
<feature type="coiled-coil region" evidence="1">
    <location>
        <begin position="289"/>
        <end position="354"/>
    </location>
</feature>
<proteinExistence type="predicted"/>
<evidence type="ECO:0000313" key="3">
    <source>
        <dbReference type="EMBL" id="ADL52133.1"/>
    </source>
</evidence>
<dbReference type="Proteomes" id="UP000002730">
    <property type="component" value="Chromosome"/>
</dbReference>
<name>D9SPZ7_CLOC7</name>
<dbReference type="KEGG" id="ccb:Clocel_2419"/>
<keyword evidence="4" id="KW-1185">Reference proteome</keyword>
<feature type="coiled-coil region" evidence="1">
    <location>
        <begin position="27"/>
        <end position="252"/>
    </location>
</feature>
<dbReference type="EMBL" id="CP002160">
    <property type="protein sequence ID" value="ADL52133.1"/>
    <property type="molecule type" value="Genomic_DNA"/>
</dbReference>